<evidence type="ECO:0000313" key="2">
    <source>
        <dbReference type="EMBL" id="GMI01222.1"/>
    </source>
</evidence>
<organism evidence="2 3">
    <name type="scientific">Triparma laevis f. longispina</name>
    <dbReference type="NCBI Taxonomy" id="1714387"/>
    <lineage>
        <taxon>Eukaryota</taxon>
        <taxon>Sar</taxon>
        <taxon>Stramenopiles</taxon>
        <taxon>Ochrophyta</taxon>
        <taxon>Bolidophyceae</taxon>
        <taxon>Parmales</taxon>
        <taxon>Triparmaceae</taxon>
        <taxon>Triparma</taxon>
    </lineage>
</organism>
<dbReference type="AlphaFoldDB" id="A0A9W7C746"/>
<dbReference type="EMBL" id="BRXW01000032">
    <property type="protein sequence ID" value="GMI01222.1"/>
    <property type="molecule type" value="Genomic_DNA"/>
</dbReference>
<comment type="caution">
    <text evidence="2">The sequence shown here is derived from an EMBL/GenBank/DDBJ whole genome shotgun (WGS) entry which is preliminary data.</text>
</comment>
<feature type="chain" id="PRO_5040887656" evidence="1">
    <location>
        <begin position="16"/>
        <end position="221"/>
    </location>
</feature>
<evidence type="ECO:0000313" key="3">
    <source>
        <dbReference type="Proteomes" id="UP001165122"/>
    </source>
</evidence>
<sequence>MKLISLSTIPALVSAGHFPTVPTVPDGHCPADARCSEPCVNGGLSSYWKCTEDGSVDFYQSFDGCEGPWHRQGGHAQVCMIAVWFGESNDDEPTYWAKKTCDGDGVPKNEYYLDPNCQEPADEESGLHQDVATAPECNCDGPGEMGAQLPACGMGCSVCNAEGDMSECLSECSMEDVAFFLWILLRGRRVCVRERHGDHCGLPAFRSIGVCVRRGITQTLT</sequence>
<dbReference type="Proteomes" id="UP001165122">
    <property type="component" value="Unassembled WGS sequence"/>
</dbReference>
<evidence type="ECO:0000256" key="1">
    <source>
        <dbReference type="SAM" id="SignalP"/>
    </source>
</evidence>
<reference evidence="3" key="1">
    <citation type="journal article" date="2023" name="Commun. Biol.">
        <title>Genome analysis of Parmales, the sister group of diatoms, reveals the evolutionary specialization of diatoms from phago-mixotrophs to photoautotrophs.</title>
        <authorList>
            <person name="Ban H."/>
            <person name="Sato S."/>
            <person name="Yoshikawa S."/>
            <person name="Yamada K."/>
            <person name="Nakamura Y."/>
            <person name="Ichinomiya M."/>
            <person name="Sato N."/>
            <person name="Blanc-Mathieu R."/>
            <person name="Endo H."/>
            <person name="Kuwata A."/>
            <person name="Ogata H."/>
        </authorList>
    </citation>
    <scope>NUCLEOTIDE SEQUENCE [LARGE SCALE GENOMIC DNA]</scope>
    <source>
        <strain evidence="3">NIES 3700</strain>
    </source>
</reference>
<gene>
    <name evidence="2" type="ORF">TrLO_g9513</name>
</gene>
<accession>A0A9W7C746</accession>
<keyword evidence="3" id="KW-1185">Reference proteome</keyword>
<name>A0A9W7C746_9STRA</name>
<keyword evidence="1" id="KW-0732">Signal</keyword>
<feature type="signal peptide" evidence="1">
    <location>
        <begin position="1"/>
        <end position="15"/>
    </location>
</feature>
<proteinExistence type="predicted"/>
<protein>
    <submittedName>
        <fullName evidence="2">Uncharacterized protein</fullName>
    </submittedName>
</protein>